<name>A0ACB7IK84_PLECO</name>
<evidence type="ECO:0000313" key="2">
    <source>
        <dbReference type="Proteomes" id="UP000824881"/>
    </source>
</evidence>
<dbReference type="EMBL" id="WQMT02000010">
    <property type="protein sequence ID" value="KAG9218291.1"/>
    <property type="molecule type" value="Genomic_DNA"/>
</dbReference>
<gene>
    <name evidence="1" type="ORF">CCMSSC00406_0009897</name>
</gene>
<protein>
    <submittedName>
        <fullName evidence="1">Uncharacterized protein</fullName>
    </submittedName>
</protein>
<evidence type="ECO:0000313" key="1">
    <source>
        <dbReference type="EMBL" id="KAG9218291.1"/>
    </source>
</evidence>
<keyword evidence="2" id="KW-1185">Reference proteome</keyword>
<reference evidence="1 2" key="1">
    <citation type="journal article" date="2021" name="Appl. Environ. Microbiol.">
        <title>Genetic linkage and physical mapping for an oyster mushroom Pleurotus cornucopiae and QTL analysis for the trait cap color.</title>
        <authorList>
            <person name="Zhang Y."/>
            <person name="Gao W."/>
            <person name="Sonnenberg A."/>
            <person name="Chen Q."/>
            <person name="Zhang J."/>
            <person name="Huang C."/>
        </authorList>
    </citation>
    <scope>NUCLEOTIDE SEQUENCE [LARGE SCALE GENOMIC DNA]</scope>
    <source>
        <strain evidence="1">CCMSSC00406</strain>
    </source>
</reference>
<accession>A0ACB7IK84</accession>
<sequence length="357" mass="37764">MSGSSSALGEAAFAALPKTLQAEIDNAFTSISLSNPPHRQSHSETHSSLTPAALGGGGGGFILEDPVAETDAQGDTTSSARVPLASIPAALALLDLPPHDRQILAVFRDAAESDDDDSDDTAEYGANGANNGKEASVSRSQWRAVCAVLLEGSSDPSPSPSSHSSPSSHHSPASATRQREERKTHPRRSKAAYTPISASNDASESGDDSDPYVASDDSDHSLQRDKDQYDDDDDDDDDDEYTSKPSKSPKNSKSPSKANANANAPPDSAAALDAFALFFPSTPHDPTPRASNELKDNSNELKDKNITLRDLQAAMKRAGERYKADDVRASCLPPSLLPFFSSLLFFPPYLPPSLPSS</sequence>
<organism evidence="1 2">
    <name type="scientific">Pleurotus cornucopiae</name>
    <name type="common">Cornucopia mushroom</name>
    <dbReference type="NCBI Taxonomy" id="5321"/>
    <lineage>
        <taxon>Eukaryota</taxon>
        <taxon>Fungi</taxon>
        <taxon>Dikarya</taxon>
        <taxon>Basidiomycota</taxon>
        <taxon>Agaricomycotina</taxon>
        <taxon>Agaricomycetes</taxon>
        <taxon>Agaricomycetidae</taxon>
        <taxon>Agaricales</taxon>
        <taxon>Pleurotineae</taxon>
        <taxon>Pleurotaceae</taxon>
        <taxon>Pleurotus</taxon>
    </lineage>
</organism>
<dbReference type="Proteomes" id="UP000824881">
    <property type="component" value="Unassembled WGS sequence"/>
</dbReference>
<comment type="caution">
    <text evidence="1">The sequence shown here is derived from an EMBL/GenBank/DDBJ whole genome shotgun (WGS) entry which is preliminary data.</text>
</comment>
<proteinExistence type="predicted"/>